<name>A0A1I7Y2G8_9BILA</name>
<evidence type="ECO:0000313" key="1">
    <source>
        <dbReference type="Proteomes" id="UP000095287"/>
    </source>
</evidence>
<proteinExistence type="predicted"/>
<evidence type="ECO:0000313" key="2">
    <source>
        <dbReference type="WBParaSite" id="L893_g12059.t1"/>
    </source>
</evidence>
<sequence>MSHDPNAHPFRIYVQWTSTDITALLTTASPE</sequence>
<protein>
    <submittedName>
        <fullName evidence="2">ADF-H domain-containing protein</fullName>
    </submittedName>
</protein>
<dbReference type="WBParaSite" id="L893_g12059.t1">
    <property type="protein sequence ID" value="L893_g12059.t1"/>
    <property type="gene ID" value="L893_g12059"/>
</dbReference>
<keyword evidence="1" id="KW-1185">Reference proteome</keyword>
<dbReference type="Proteomes" id="UP000095287">
    <property type="component" value="Unplaced"/>
</dbReference>
<reference evidence="2" key="1">
    <citation type="submission" date="2016-11" db="UniProtKB">
        <authorList>
            <consortium name="WormBaseParasite"/>
        </authorList>
    </citation>
    <scope>IDENTIFICATION</scope>
</reference>
<dbReference type="AlphaFoldDB" id="A0A1I7Y2G8"/>
<organism evidence="1 2">
    <name type="scientific">Steinernema glaseri</name>
    <dbReference type="NCBI Taxonomy" id="37863"/>
    <lineage>
        <taxon>Eukaryota</taxon>
        <taxon>Metazoa</taxon>
        <taxon>Ecdysozoa</taxon>
        <taxon>Nematoda</taxon>
        <taxon>Chromadorea</taxon>
        <taxon>Rhabditida</taxon>
        <taxon>Tylenchina</taxon>
        <taxon>Panagrolaimomorpha</taxon>
        <taxon>Strongyloidoidea</taxon>
        <taxon>Steinernematidae</taxon>
        <taxon>Steinernema</taxon>
    </lineage>
</organism>
<accession>A0A1I7Y2G8</accession>